<keyword evidence="2" id="KW-1185">Reference proteome</keyword>
<gene>
    <name evidence="1" type="ORF">KG103_01385</name>
</gene>
<dbReference type="Proteomes" id="UP000677804">
    <property type="component" value="Chromosome"/>
</dbReference>
<protein>
    <recommendedName>
        <fullName evidence="3">Glyoxalase-like domain-containing protein</fullName>
    </recommendedName>
</protein>
<evidence type="ECO:0000313" key="1">
    <source>
        <dbReference type="EMBL" id="QVI62632.1"/>
    </source>
</evidence>
<proteinExistence type="predicted"/>
<dbReference type="EMBL" id="CP074405">
    <property type="protein sequence ID" value="QVI62632.1"/>
    <property type="molecule type" value="Genomic_DNA"/>
</dbReference>
<dbReference type="RefSeq" id="WP_207341738.1">
    <property type="nucleotide sequence ID" value="NZ_CP074405.1"/>
</dbReference>
<evidence type="ECO:0008006" key="3">
    <source>
        <dbReference type="Google" id="ProtNLM"/>
    </source>
</evidence>
<sequence>MAANFTCIGLDATAPGDLDRILEAAGAGATPLGERDGITVMRWQDDGGARLVLEVDRQRRVLAVTPSFAAEAGAEVASLGHLNQQVWSADVLQGGEKVTALAADVEQSALLDPSAPRGGRAAVVAFGSQVQVLPDVQAFGSSPASLLSPDKEDHGEPPAHYVEQGWPWPPRMGPESFVSYGVFGDPAGAEAYARLNGTVLHSRTCRTALTGGTFHVARVRTVGFEADVCLAASEHPQAPAPGAVLAGVVYLVMSLEDAPAPEARAARRRWSLRR</sequence>
<evidence type="ECO:0000313" key="2">
    <source>
        <dbReference type="Proteomes" id="UP000677804"/>
    </source>
</evidence>
<organism evidence="1 2">
    <name type="scientific">Cellulomonas wangleii</name>
    <dbReference type="NCBI Taxonomy" id="2816956"/>
    <lineage>
        <taxon>Bacteria</taxon>
        <taxon>Bacillati</taxon>
        <taxon>Actinomycetota</taxon>
        <taxon>Actinomycetes</taxon>
        <taxon>Micrococcales</taxon>
        <taxon>Cellulomonadaceae</taxon>
        <taxon>Cellulomonas</taxon>
    </lineage>
</organism>
<accession>A0ABX8D5A0</accession>
<name>A0ABX8D5A0_9CELL</name>
<reference evidence="1 2" key="1">
    <citation type="submission" date="2021-05" db="EMBL/GenBank/DDBJ databases">
        <title>Novel species in genus Cellulomonas.</title>
        <authorList>
            <person name="Zhang G."/>
        </authorList>
    </citation>
    <scope>NUCLEOTIDE SEQUENCE [LARGE SCALE GENOMIC DNA]</scope>
    <source>
        <strain evidence="2">zg-ZUI222</strain>
    </source>
</reference>